<evidence type="ECO:0000256" key="1">
    <source>
        <dbReference type="ARBA" id="ARBA00006484"/>
    </source>
</evidence>
<dbReference type="Pfam" id="PF00106">
    <property type="entry name" value="adh_short"/>
    <property type="match status" value="1"/>
</dbReference>
<comment type="similarity">
    <text evidence="1">Belongs to the short-chain dehydrogenases/reductases (SDR) family.</text>
</comment>
<dbReference type="EMBL" id="AXCV01000129">
    <property type="protein sequence ID" value="KGO32002.1"/>
    <property type="molecule type" value="Genomic_DNA"/>
</dbReference>
<dbReference type="InterPro" id="IPR036291">
    <property type="entry name" value="NAD(P)-bd_dom_sf"/>
</dbReference>
<organism evidence="3 4">
    <name type="scientific">Oenococcus alcoholitolerans</name>
    <dbReference type="NCBI Taxonomy" id="931074"/>
    <lineage>
        <taxon>Bacteria</taxon>
        <taxon>Bacillati</taxon>
        <taxon>Bacillota</taxon>
        <taxon>Bacilli</taxon>
        <taxon>Lactobacillales</taxon>
        <taxon>Lactobacillaceae</taxon>
        <taxon>Oenococcus</taxon>
    </lineage>
</organism>
<evidence type="ECO:0000256" key="2">
    <source>
        <dbReference type="ARBA" id="ARBA00023002"/>
    </source>
</evidence>
<dbReference type="Proteomes" id="UP000030023">
    <property type="component" value="Unassembled WGS sequence"/>
</dbReference>
<name>A0ABR4XRB1_9LACO</name>
<dbReference type="PANTHER" id="PTHR44196:SF1">
    <property type="entry name" value="DEHYDROGENASE_REDUCTASE SDR FAMILY MEMBER 7B"/>
    <property type="match status" value="1"/>
</dbReference>
<comment type="caution">
    <text evidence="3">The sequence shown here is derived from an EMBL/GenBank/DDBJ whole genome shotgun (WGS) entry which is preliminary data.</text>
</comment>
<accession>A0ABR4XRB1</accession>
<dbReference type="PANTHER" id="PTHR44196">
    <property type="entry name" value="DEHYDROGENASE/REDUCTASE SDR FAMILY MEMBER 7B"/>
    <property type="match status" value="1"/>
</dbReference>
<evidence type="ECO:0008006" key="5">
    <source>
        <dbReference type="Google" id="ProtNLM"/>
    </source>
</evidence>
<protein>
    <recommendedName>
        <fullName evidence="5">Gluconate 5-dehydrogenase</fullName>
    </recommendedName>
</protein>
<evidence type="ECO:0000313" key="3">
    <source>
        <dbReference type="EMBL" id="KGO32002.1"/>
    </source>
</evidence>
<gene>
    <name evidence="3" type="ORF">Q757_03665</name>
</gene>
<keyword evidence="2" id="KW-0560">Oxidoreductase</keyword>
<dbReference type="Gene3D" id="3.40.50.720">
    <property type="entry name" value="NAD(P)-binding Rossmann-like Domain"/>
    <property type="match status" value="1"/>
</dbReference>
<dbReference type="InterPro" id="IPR002347">
    <property type="entry name" value="SDR_fam"/>
</dbReference>
<keyword evidence="4" id="KW-1185">Reference proteome</keyword>
<evidence type="ECO:0000313" key="4">
    <source>
        <dbReference type="Proteomes" id="UP000030023"/>
    </source>
</evidence>
<reference evidence="3 4" key="1">
    <citation type="journal article" date="2014" name="Antonie Van Leeuwenhoek">
        <title>Oenococcus alcoholitolerans sp. nov., a lactic acid bacteria isolated from cachaca and ethanol fermentation processes.</title>
        <authorList>
            <person name="Badotti F."/>
            <person name="Moreira A.P."/>
            <person name="Tonon L.A."/>
            <person name="de Lucena B.T."/>
            <person name="Gomes Fde C."/>
            <person name="Kruger R."/>
            <person name="Thompson C.C."/>
            <person name="de Morais M.A.Jr."/>
            <person name="Rosa C.A."/>
            <person name="Thompson F.L."/>
        </authorList>
    </citation>
    <scope>NUCLEOTIDE SEQUENCE [LARGE SCALE GENOMIC DNA]</scope>
    <source>
        <strain evidence="3 4">UFRJ-M7.2.18</strain>
    </source>
</reference>
<sequence>MTSVYDRFFNLKGKTAIVTGGASGLGEEYSRVLLAAGARLLVVSRSKKGWTELKKFAEENHGQADFFQKDLTDENAGKAIVEKAAASFSKIDILINNAGVQIRNRLADFQDSDWKKSDRY</sequence>
<dbReference type="PRINTS" id="PR00081">
    <property type="entry name" value="GDHRDH"/>
</dbReference>
<dbReference type="SUPFAM" id="SSF51735">
    <property type="entry name" value="NAD(P)-binding Rossmann-fold domains"/>
    <property type="match status" value="1"/>
</dbReference>
<proteinExistence type="inferred from homology"/>